<keyword evidence="2" id="KW-1133">Transmembrane helix</keyword>
<dbReference type="PANTHER" id="PTHR21666:SF270">
    <property type="entry name" value="MUREIN HYDROLASE ACTIVATOR ENVC"/>
    <property type="match status" value="1"/>
</dbReference>
<dbReference type="InterPro" id="IPR016047">
    <property type="entry name" value="M23ase_b-sheet_dom"/>
</dbReference>
<feature type="transmembrane region" description="Helical" evidence="2">
    <location>
        <begin position="7"/>
        <end position="27"/>
    </location>
</feature>
<dbReference type="CDD" id="cd12797">
    <property type="entry name" value="M23_peptidase"/>
    <property type="match status" value="1"/>
</dbReference>
<name>A0A9E7DK63_9FIRM</name>
<evidence type="ECO:0000256" key="2">
    <source>
        <dbReference type="SAM" id="Phobius"/>
    </source>
</evidence>
<dbReference type="InterPro" id="IPR011055">
    <property type="entry name" value="Dup_hybrid_motif"/>
</dbReference>
<dbReference type="Pfam" id="PF01551">
    <property type="entry name" value="Peptidase_M23"/>
    <property type="match status" value="1"/>
</dbReference>
<dbReference type="Gene3D" id="2.20.230.10">
    <property type="entry name" value="Resuscitation-promoting factor rpfb"/>
    <property type="match status" value="1"/>
</dbReference>
<gene>
    <name evidence="4" type="ORF">M1R53_01690</name>
</gene>
<dbReference type="AlphaFoldDB" id="A0A9E7DK63"/>
<dbReference type="Pfam" id="PF07501">
    <property type="entry name" value="G5"/>
    <property type="match status" value="1"/>
</dbReference>
<dbReference type="Proteomes" id="UP000831151">
    <property type="component" value="Chromosome"/>
</dbReference>
<dbReference type="GO" id="GO:0004222">
    <property type="term" value="F:metalloendopeptidase activity"/>
    <property type="evidence" value="ECO:0007669"/>
    <property type="project" value="TreeGrafter"/>
</dbReference>
<keyword evidence="1" id="KW-0732">Signal</keyword>
<dbReference type="PANTHER" id="PTHR21666">
    <property type="entry name" value="PEPTIDASE-RELATED"/>
    <property type="match status" value="1"/>
</dbReference>
<organism evidence="4 5">
    <name type="scientific">Fenollaria massiliensis</name>
    <dbReference type="NCBI Taxonomy" id="938288"/>
    <lineage>
        <taxon>Bacteria</taxon>
        <taxon>Bacillati</taxon>
        <taxon>Bacillota</taxon>
        <taxon>Clostridia</taxon>
        <taxon>Eubacteriales</taxon>
        <taxon>Fenollaria</taxon>
    </lineage>
</organism>
<dbReference type="InterPro" id="IPR011098">
    <property type="entry name" value="G5_dom"/>
</dbReference>
<dbReference type="InterPro" id="IPR050570">
    <property type="entry name" value="Cell_wall_metabolism_enzyme"/>
</dbReference>
<dbReference type="Gene3D" id="2.70.70.10">
    <property type="entry name" value="Glucose Permease (Domain IIA)"/>
    <property type="match status" value="1"/>
</dbReference>
<sequence length="383" mass="42594">MNFKIKKLGIIASVAFIALAMIILFVYKNFFSRVEVFSSGKSLGVYASVHKFNEAIDNYKSKYEDRYGVDLIKAKYEFNSSDKELRNTISEDAFDIDAYSILKNGRSIYALKNEDAANEFLTDLENHYYSDNTVSVKIKDNVEIKREKMPLRAVKTVKAALEEVLENNKLKNENAINVLLTKKENTEEVITMPVESQDDPSLPRGETVLSMDGEDGLKTVKSISYYENDELISKVVLEENVKKKAAPKLVLVGTRKALADGSFIKPTRGGYSSGFGRRWGRMHQGVDIDADYGDDVFSADGGVVSFAGTLGTYGNLIEIDHQNGYKTRYAHLSSINVSKGDTLTKGEFIGKVGATGRVTGPHLHFEVIVNGKAQDPMNYLRGN</sequence>
<feature type="domain" description="G5" evidence="3">
    <location>
        <begin position="176"/>
        <end position="256"/>
    </location>
</feature>
<evidence type="ECO:0000313" key="5">
    <source>
        <dbReference type="Proteomes" id="UP000831151"/>
    </source>
</evidence>
<keyword evidence="2" id="KW-0812">Transmembrane</keyword>
<dbReference type="EMBL" id="CP096649">
    <property type="protein sequence ID" value="UQK59391.1"/>
    <property type="molecule type" value="Genomic_DNA"/>
</dbReference>
<accession>A0A9E7DK63</accession>
<keyword evidence="5" id="KW-1185">Reference proteome</keyword>
<keyword evidence="2" id="KW-0472">Membrane</keyword>
<dbReference type="SUPFAM" id="SSF51261">
    <property type="entry name" value="Duplicated hybrid motif"/>
    <property type="match status" value="1"/>
</dbReference>
<evidence type="ECO:0000259" key="3">
    <source>
        <dbReference type="PROSITE" id="PS51109"/>
    </source>
</evidence>
<dbReference type="KEGG" id="fms:M1R53_01690"/>
<dbReference type="RefSeq" id="WP_249242847.1">
    <property type="nucleotide sequence ID" value="NZ_CP096649.1"/>
</dbReference>
<reference evidence="4" key="1">
    <citation type="submission" date="2022-04" db="EMBL/GenBank/DDBJ databases">
        <title>Complete genome sequences of Ezakiella coagulans and Fenollaria massiliensis.</title>
        <authorList>
            <person name="France M.T."/>
            <person name="Clifford J."/>
            <person name="Narina S."/>
            <person name="Rutt L."/>
            <person name="Ravel J."/>
        </authorList>
    </citation>
    <scope>NUCLEOTIDE SEQUENCE</scope>
    <source>
        <strain evidence="4">C0061C2</strain>
    </source>
</reference>
<proteinExistence type="predicted"/>
<evidence type="ECO:0000313" key="4">
    <source>
        <dbReference type="EMBL" id="UQK59391.1"/>
    </source>
</evidence>
<dbReference type="PROSITE" id="PS51109">
    <property type="entry name" value="G5"/>
    <property type="match status" value="1"/>
</dbReference>
<evidence type="ECO:0000256" key="1">
    <source>
        <dbReference type="ARBA" id="ARBA00022729"/>
    </source>
</evidence>
<protein>
    <submittedName>
        <fullName evidence="4">Peptidoglycan DD-metalloendopeptidase family protein</fullName>
    </submittedName>
</protein>
<dbReference type="SMART" id="SM01208">
    <property type="entry name" value="G5"/>
    <property type="match status" value="1"/>
</dbReference>